<feature type="region of interest" description="Disordered" evidence="1">
    <location>
        <begin position="70"/>
        <end position="144"/>
    </location>
</feature>
<evidence type="ECO:0000313" key="3">
    <source>
        <dbReference type="Proteomes" id="UP000187735"/>
    </source>
</evidence>
<protein>
    <submittedName>
        <fullName evidence="2">Uncharacterized protein</fullName>
    </submittedName>
</protein>
<dbReference type="KEGG" id="fmr:Fuma_02620"/>
<dbReference type="EMBL" id="CP017641">
    <property type="protein sequence ID" value="APZ93007.1"/>
    <property type="molecule type" value="Genomic_DNA"/>
</dbReference>
<organism evidence="2 3">
    <name type="scientific">Fuerstiella marisgermanici</name>
    <dbReference type="NCBI Taxonomy" id="1891926"/>
    <lineage>
        <taxon>Bacteria</taxon>
        <taxon>Pseudomonadati</taxon>
        <taxon>Planctomycetota</taxon>
        <taxon>Planctomycetia</taxon>
        <taxon>Planctomycetales</taxon>
        <taxon>Planctomycetaceae</taxon>
        <taxon>Fuerstiella</taxon>
    </lineage>
</organism>
<evidence type="ECO:0000256" key="1">
    <source>
        <dbReference type="SAM" id="MobiDB-lite"/>
    </source>
</evidence>
<dbReference type="AlphaFoldDB" id="A0A1P8WG50"/>
<reference evidence="2 3" key="1">
    <citation type="journal article" date="2016" name="Front. Microbiol.">
        <title>Fuerstia marisgermanicae gen. nov., sp. nov., an Unusual Member of the Phylum Planctomycetes from the German Wadden Sea.</title>
        <authorList>
            <person name="Kohn T."/>
            <person name="Heuer A."/>
            <person name="Jogler M."/>
            <person name="Vollmers J."/>
            <person name="Boedeker C."/>
            <person name="Bunk B."/>
            <person name="Rast P."/>
            <person name="Borchert D."/>
            <person name="Glockner I."/>
            <person name="Freese H.M."/>
            <person name="Klenk H.P."/>
            <person name="Overmann J."/>
            <person name="Kaster A.K."/>
            <person name="Rohde M."/>
            <person name="Wiegand S."/>
            <person name="Jogler C."/>
        </authorList>
    </citation>
    <scope>NUCLEOTIDE SEQUENCE [LARGE SCALE GENOMIC DNA]</scope>
    <source>
        <strain evidence="2 3">NH11</strain>
    </source>
</reference>
<feature type="compositionally biased region" description="Basic and acidic residues" evidence="1">
    <location>
        <begin position="101"/>
        <end position="114"/>
    </location>
</feature>
<keyword evidence="3" id="KW-1185">Reference proteome</keyword>
<gene>
    <name evidence="2" type="ORF">Fuma_02620</name>
</gene>
<name>A0A1P8WG50_9PLAN</name>
<accession>A0A1P8WG50</accession>
<sequence>MKNRHATSKFAIDPKRSRLRTDGARRFLWDCVCSSSLHRDISLRLAAVLGATIFAGCFSPNHARLPIMQPAHPQSEAQAFQQQDPFPDPDIGPDIMSRPLDYIRPRTESRRAAEQRLFQGTPSGPEYSPPGYPRGGLNRPNAVN</sequence>
<dbReference type="Proteomes" id="UP000187735">
    <property type="component" value="Chromosome"/>
</dbReference>
<proteinExistence type="predicted"/>
<evidence type="ECO:0000313" key="2">
    <source>
        <dbReference type="EMBL" id="APZ93007.1"/>
    </source>
</evidence>